<evidence type="ECO:0000256" key="6">
    <source>
        <dbReference type="ARBA" id="ARBA00023136"/>
    </source>
</evidence>
<feature type="transmembrane region" description="Helical" evidence="8">
    <location>
        <begin position="524"/>
        <end position="543"/>
    </location>
</feature>
<feature type="transmembrane region" description="Helical" evidence="8">
    <location>
        <begin position="301"/>
        <end position="328"/>
    </location>
</feature>
<keyword evidence="11" id="KW-1185">Reference proteome</keyword>
<feature type="region of interest" description="Disordered" evidence="7">
    <location>
        <begin position="715"/>
        <end position="734"/>
    </location>
</feature>
<keyword evidence="5 8" id="KW-1133">Transmembrane helix</keyword>
<evidence type="ECO:0000313" key="10">
    <source>
        <dbReference type="EMBL" id="AQS66354.1"/>
    </source>
</evidence>
<evidence type="ECO:0000256" key="4">
    <source>
        <dbReference type="ARBA" id="ARBA00022692"/>
    </source>
</evidence>
<proteinExistence type="inferred from homology"/>
<dbReference type="Proteomes" id="UP000189443">
    <property type="component" value="Chromosome"/>
</dbReference>
<evidence type="ECO:0000313" key="11">
    <source>
        <dbReference type="Proteomes" id="UP000189443"/>
    </source>
</evidence>
<feature type="transmembrane region" description="Helical" evidence="8">
    <location>
        <begin position="591"/>
        <end position="613"/>
    </location>
</feature>
<dbReference type="Pfam" id="PF03176">
    <property type="entry name" value="MMPL"/>
    <property type="match status" value="2"/>
</dbReference>
<accession>A0A1S6J3R0</accession>
<dbReference type="InterPro" id="IPR004869">
    <property type="entry name" value="MMPL_dom"/>
</dbReference>
<dbReference type="InterPro" id="IPR050545">
    <property type="entry name" value="Mycobact_MmpL"/>
</dbReference>
<keyword evidence="4 8" id="KW-0812">Transmembrane</keyword>
<dbReference type="GO" id="GO:0005886">
    <property type="term" value="C:plasma membrane"/>
    <property type="evidence" value="ECO:0007669"/>
    <property type="project" value="UniProtKB-SubCell"/>
</dbReference>
<feature type="transmembrane region" description="Helical" evidence="8">
    <location>
        <begin position="639"/>
        <end position="656"/>
    </location>
</feature>
<sequence length="734" mass="77184">MTALARWCFRHRIVVLLLWLGALFGTAAGGSVGGNAFSNAFDVPGTESTRAMERMEEVFPEAAGDVTTVVWRTENGTVRDPAVRDRMTDALRDIAGLPHVGEVLSPYDTAGGAHISEDGKIAYAEIIFTEQAYDLDKDDTKKVIDRAQDARTDGLDVELGGMAIEYAQQPAEGAAELVGIVAAAVVLLLAFGSLFGMLLPIITAVVAVGTGVSLLGVLSHAMTLPASAPIVGSLVGLGVGIDYALFVVTRHRKGLKAGLTPEASAERALNTSGRAVVFAGGTVCVAFLAMFALGMQFLNGLALAMIVVVLLSVACAATLLPALLALFGTKVLSRRERRAQAEDGRRAEEGAGPLAVRWAAFVEGRPGVVAVVAVVVMVVLALPALSLRLGASDQGNHPQSQTTRQAYDLLADGFGPGFNGPLQLVADVPGGDADVRALEALVDRVRTMDGVADVAELSTPDGAGSRVYQVVPAHAPQDEETDDLITELRDSAVPQAERGNTLEVYVGGNTAVQRDFAEAITDRLPLFIALIAVLGALLLMVAFRSVVVPLIAALMNLLAAGAAFGVIVAIFQWGWGIDVLGLGKEGPITSYIPAFMLPLLFGLSMDYQVFLVSRMHEEWVHTRDNARAVRLGLTDTSRVINCAALVMVCVFGSFVLSADQAAVMTGVALAGAVAVDAFILRMLLVPALMHIIGDANWWLPGPLDRALPRVALEAPAGQGSGPVPREREDLVTER</sequence>
<evidence type="ECO:0000256" key="1">
    <source>
        <dbReference type="ARBA" id="ARBA00004651"/>
    </source>
</evidence>
<feature type="transmembrane region" description="Helical" evidence="8">
    <location>
        <begin position="198"/>
        <end position="218"/>
    </location>
</feature>
<organism evidence="10 11">
    <name type="scientific">Streptomyces pactum</name>
    <dbReference type="NCBI Taxonomy" id="68249"/>
    <lineage>
        <taxon>Bacteria</taxon>
        <taxon>Bacillati</taxon>
        <taxon>Actinomycetota</taxon>
        <taxon>Actinomycetes</taxon>
        <taxon>Kitasatosporales</taxon>
        <taxon>Streptomycetaceae</taxon>
        <taxon>Streptomyces</taxon>
    </lineage>
</organism>
<comment type="subcellular location">
    <subcellularLocation>
        <location evidence="1">Cell membrane</location>
        <topology evidence="1">Multi-pass membrane protein</topology>
    </subcellularLocation>
</comment>
<dbReference type="PANTHER" id="PTHR33406">
    <property type="entry name" value="MEMBRANE PROTEIN MJ1562-RELATED"/>
    <property type="match status" value="1"/>
</dbReference>
<feature type="transmembrane region" description="Helical" evidence="8">
    <location>
        <begin position="662"/>
        <end position="684"/>
    </location>
</feature>
<feature type="domain" description="Membrane transport protein MMPL" evidence="9">
    <location>
        <begin position="434"/>
        <end position="698"/>
    </location>
</feature>
<evidence type="ECO:0000259" key="9">
    <source>
        <dbReference type="Pfam" id="PF03176"/>
    </source>
</evidence>
<evidence type="ECO:0000256" key="7">
    <source>
        <dbReference type="SAM" id="MobiDB-lite"/>
    </source>
</evidence>
<feature type="compositionally biased region" description="Basic and acidic residues" evidence="7">
    <location>
        <begin position="724"/>
        <end position="734"/>
    </location>
</feature>
<feature type="transmembrane region" description="Helical" evidence="8">
    <location>
        <begin position="173"/>
        <end position="191"/>
    </location>
</feature>
<dbReference type="AlphaFoldDB" id="A0A1S6J3R0"/>
<reference evidence="10 11" key="1">
    <citation type="submission" date="2017-02" db="EMBL/GenBank/DDBJ databases">
        <title>Streptomyces pactum ACT12 Genome sequencing and assembly.</title>
        <authorList>
            <person name="Xue Q."/>
            <person name="Yan X."/>
            <person name="Jia L."/>
            <person name="Yan H."/>
        </authorList>
    </citation>
    <scope>NUCLEOTIDE SEQUENCE [LARGE SCALE GENOMIC DNA]</scope>
    <source>
        <strain evidence="10 11">ACT12</strain>
    </source>
</reference>
<gene>
    <name evidence="10" type="ORF">B1H29_04920</name>
</gene>
<keyword evidence="3" id="KW-1003">Cell membrane</keyword>
<evidence type="ECO:0000256" key="5">
    <source>
        <dbReference type="ARBA" id="ARBA00022989"/>
    </source>
</evidence>
<name>A0A1S6J3R0_9ACTN</name>
<dbReference type="KEGG" id="spac:B1H29_04920"/>
<dbReference type="PANTHER" id="PTHR33406:SF11">
    <property type="entry name" value="MEMBRANE PROTEIN SCO6666-RELATED"/>
    <property type="match status" value="1"/>
</dbReference>
<dbReference type="RefSeq" id="WP_055419041.1">
    <property type="nucleotide sequence ID" value="NZ_CP019724.1"/>
</dbReference>
<dbReference type="EMBL" id="CP019724">
    <property type="protein sequence ID" value="AQS66354.1"/>
    <property type="molecule type" value="Genomic_DNA"/>
</dbReference>
<dbReference type="OrthoDB" id="7051771at2"/>
<dbReference type="Gene3D" id="1.20.1640.10">
    <property type="entry name" value="Multidrug efflux transporter AcrB transmembrane domain"/>
    <property type="match status" value="2"/>
</dbReference>
<feature type="transmembrane region" description="Helical" evidence="8">
    <location>
        <begin position="550"/>
        <end position="571"/>
    </location>
</feature>
<feature type="domain" description="Membrane transport protein MMPL" evidence="9">
    <location>
        <begin position="43"/>
        <end position="368"/>
    </location>
</feature>
<comment type="similarity">
    <text evidence="2">Belongs to the resistance-nodulation-cell division (RND) (TC 2.A.6) family. MmpL subfamily.</text>
</comment>
<feature type="transmembrane region" description="Helical" evidence="8">
    <location>
        <begin position="367"/>
        <end position="385"/>
    </location>
</feature>
<evidence type="ECO:0000256" key="2">
    <source>
        <dbReference type="ARBA" id="ARBA00010157"/>
    </source>
</evidence>
<feature type="transmembrane region" description="Helical" evidence="8">
    <location>
        <begin position="230"/>
        <end position="248"/>
    </location>
</feature>
<dbReference type="SUPFAM" id="SSF82866">
    <property type="entry name" value="Multidrug efflux transporter AcrB transmembrane domain"/>
    <property type="match status" value="2"/>
</dbReference>
<feature type="transmembrane region" description="Helical" evidence="8">
    <location>
        <begin position="275"/>
        <end position="295"/>
    </location>
</feature>
<keyword evidence="6 8" id="KW-0472">Membrane</keyword>
<evidence type="ECO:0000256" key="3">
    <source>
        <dbReference type="ARBA" id="ARBA00022475"/>
    </source>
</evidence>
<evidence type="ECO:0000256" key="8">
    <source>
        <dbReference type="SAM" id="Phobius"/>
    </source>
</evidence>
<protein>
    <recommendedName>
        <fullName evidence="9">Membrane transport protein MMPL domain-containing protein</fullName>
    </recommendedName>
</protein>